<feature type="signal peptide" evidence="12">
    <location>
        <begin position="1"/>
        <end position="26"/>
    </location>
</feature>
<dbReference type="Gene3D" id="2.170.130.10">
    <property type="entry name" value="TonB-dependent receptor, plug domain"/>
    <property type="match status" value="1"/>
</dbReference>
<protein>
    <submittedName>
        <fullName evidence="15">TonB-dependent receptor</fullName>
    </submittedName>
</protein>
<dbReference type="AlphaFoldDB" id="A0A4Q1C8H2"/>
<dbReference type="EMBL" id="SDHX01000001">
    <property type="protein sequence ID" value="RXK55244.1"/>
    <property type="molecule type" value="Genomic_DNA"/>
</dbReference>
<keyword evidence="4 10" id="KW-0812">Transmembrane</keyword>
<reference evidence="15 16" key="1">
    <citation type="submission" date="2019-01" db="EMBL/GenBank/DDBJ databases">
        <title>Lacunisphaera sp. strain TWA-58.</title>
        <authorList>
            <person name="Chen W.-M."/>
        </authorList>
    </citation>
    <scope>NUCLEOTIDE SEQUENCE [LARGE SCALE GENOMIC DNA]</scope>
    <source>
        <strain evidence="15 16">TWA-58</strain>
    </source>
</reference>
<feature type="chain" id="PRO_5020917468" evidence="12">
    <location>
        <begin position="27"/>
        <end position="621"/>
    </location>
</feature>
<dbReference type="Pfam" id="PF07715">
    <property type="entry name" value="Plug"/>
    <property type="match status" value="1"/>
</dbReference>
<dbReference type="PANTHER" id="PTHR30069:SF53">
    <property type="entry name" value="COLICIN I RECEPTOR-RELATED"/>
    <property type="match status" value="1"/>
</dbReference>
<feature type="domain" description="TonB-dependent receptor plug" evidence="14">
    <location>
        <begin position="54"/>
        <end position="159"/>
    </location>
</feature>
<dbReference type="PANTHER" id="PTHR30069">
    <property type="entry name" value="TONB-DEPENDENT OUTER MEMBRANE RECEPTOR"/>
    <property type="match status" value="1"/>
</dbReference>
<evidence type="ECO:0000256" key="7">
    <source>
        <dbReference type="ARBA" id="ARBA00023077"/>
    </source>
</evidence>
<dbReference type="InterPro" id="IPR036942">
    <property type="entry name" value="Beta-barrel_TonB_sf"/>
</dbReference>
<dbReference type="InterPro" id="IPR012910">
    <property type="entry name" value="Plug_dom"/>
</dbReference>
<evidence type="ECO:0000313" key="16">
    <source>
        <dbReference type="Proteomes" id="UP000290218"/>
    </source>
</evidence>
<dbReference type="InterPro" id="IPR037066">
    <property type="entry name" value="Plug_dom_sf"/>
</dbReference>
<name>A0A4Q1C8H2_9BACT</name>
<keyword evidence="7 11" id="KW-0798">TonB box</keyword>
<feature type="domain" description="TonB-dependent receptor-like beta-barrel" evidence="13">
    <location>
        <begin position="192"/>
        <end position="595"/>
    </location>
</feature>
<dbReference type="GO" id="GO:0009279">
    <property type="term" value="C:cell outer membrane"/>
    <property type="evidence" value="ECO:0007669"/>
    <property type="project" value="UniProtKB-SubCell"/>
</dbReference>
<dbReference type="Proteomes" id="UP000290218">
    <property type="component" value="Unassembled WGS sequence"/>
</dbReference>
<accession>A0A4Q1C8H2</accession>
<comment type="similarity">
    <text evidence="10 11">Belongs to the TonB-dependent receptor family.</text>
</comment>
<dbReference type="Pfam" id="PF00593">
    <property type="entry name" value="TonB_dep_Rec_b-barrel"/>
    <property type="match status" value="1"/>
</dbReference>
<comment type="subcellular location">
    <subcellularLocation>
        <location evidence="1 10">Cell outer membrane</location>
        <topology evidence="1 10">Multi-pass membrane protein</topology>
    </subcellularLocation>
</comment>
<dbReference type="RefSeq" id="WP_129046609.1">
    <property type="nucleotide sequence ID" value="NZ_SDHX01000001.1"/>
</dbReference>
<dbReference type="GO" id="GO:0006811">
    <property type="term" value="P:monoatomic ion transport"/>
    <property type="evidence" value="ECO:0007669"/>
    <property type="project" value="UniProtKB-KW"/>
</dbReference>
<keyword evidence="16" id="KW-1185">Reference proteome</keyword>
<evidence type="ECO:0000256" key="3">
    <source>
        <dbReference type="ARBA" id="ARBA00022452"/>
    </source>
</evidence>
<dbReference type="InterPro" id="IPR000531">
    <property type="entry name" value="Beta-barrel_TonB"/>
</dbReference>
<evidence type="ECO:0000259" key="14">
    <source>
        <dbReference type="Pfam" id="PF07715"/>
    </source>
</evidence>
<evidence type="ECO:0000256" key="2">
    <source>
        <dbReference type="ARBA" id="ARBA00022448"/>
    </source>
</evidence>
<proteinExistence type="inferred from homology"/>
<dbReference type="PROSITE" id="PS52016">
    <property type="entry name" value="TONB_DEPENDENT_REC_3"/>
    <property type="match status" value="1"/>
</dbReference>
<evidence type="ECO:0000256" key="4">
    <source>
        <dbReference type="ARBA" id="ARBA00022692"/>
    </source>
</evidence>
<keyword evidence="6" id="KW-0406">Ion transport</keyword>
<dbReference type="CDD" id="cd01347">
    <property type="entry name" value="ligand_gated_channel"/>
    <property type="match status" value="1"/>
</dbReference>
<evidence type="ECO:0000256" key="5">
    <source>
        <dbReference type="ARBA" id="ARBA00022729"/>
    </source>
</evidence>
<evidence type="ECO:0000256" key="10">
    <source>
        <dbReference type="PROSITE-ProRule" id="PRU01360"/>
    </source>
</evidence>
<evidence type="ECO:0000259" key="13">
    <source>
        <dbReference type="Pfam" id="PF00593"/>
    </source>
</evidence>
<evidence type="ECO:0000256" key="6">
    <source>
        <dbReference type="ARBA" id="ARBA00023065"/>
    </source>
</evidence>
<keyword evidence="8 10" id="KW-0472">Membrane</keyword>
<evidence type="ECO:0000313" key="15">
    <source>
        <dbReference type="EMBL" id="RXK55244.1"/>
    </source>
</evidence>
<keyword evidence="2 10" id="KW-0813">Transport</keyword>
<evidence type="ECO:0000256" key="8">
    <source>
        <dbReference type="ARBA" id="ARBA00023136"/>
    </source>
</evidence>
<keyword evidence="9 10" id="KW-0998">Cell outer membrane</keyword>
<gene>
    <name evidence="15" type="ORF">ESB00_04930</name>
</gene>
<organism evidence="15 16">
    <name type="scientific">Oleiharenicola lentus</name>
    <dbReference type="NCBI Taxonomy" id="2508720"/>
    <lineage>
        <taxon>Bacteria</taxon>
        <taxon>Pseudomonadati</taxon>
        <taxon>Verrucomicrobiota</taxon>
        <taxon>Opitutia</taxon>
        <taxon>Opitutales</taxon>
        <taxon>Opitutaceae</taxon>
        <taxon>Oleiharenicola</taxon>
    </lineage>
</organism>
<keyword evidence="5 12" id="KW-0732">Signal</keyword>
<dbReference type="OrthoDB" id="101167at2"/>
<sequence length="621" mass="66295">MNRKLRASLRRLLLTVALAPALHLSAQQSSPRADTVVLPDYVTTATRTPAALTTTGTAVDAISGAELARMQLTGLNSVLAGIPGAPAAASGAPGAITSLFLRGSNSNQTLFLVDGIRANDPNTDYQVMLGGACVGACDNLEVSHGPQSTLYGGEAVGGVIALRGQRGAGPVRGSVAVEAGSFGTIQGAASAQAGDDTQAWSFSVNGGHTDNERDNNAFDSTTYALRVDRRLSTKVAVGGTWRGFFGTYGSPGAAIGWGANDPDNEETENNQLATVFAEFTPSASFTHKAVLGGQYRRYESFNGTSTTVVKNRRAVLDWQGTWTASAQHRVTGGLTAEANHTRNTGFGDINESQQLFAFFVQDEWTPVERVYLTAGLRSDDHDTYGRATTGRVTAAWLSADARWKLRASYGTGFRSPSFLDLYGQSSFYVGNPNLEAEKAKGWDAGADYFFADKKGVLSATWFDTRIDNLIAFDFAAFPSTVKNIGEARTQGLELSGKFVLPGAVETRLAYTYLAADDLTAGARLLRRPKHSGSIDVWKDFGGLSAGAGLVFVRDRVDVHAATFATIAGEDYTVVRVYGAWQVSDRLALKARVENLFDESYEQVHGYPQLGVGAYAGLEWKF</sequence>
<dbReference type="SUPFAM" id="SSF56935">
    <property type="entry name" value="Porins"/>
    <property type="match status" value="1"/>
</dbReference>
<dbReference type="Gene3D" id="2.40.170.20">
    <property type="entry name" value="TonB-dependent receptor, beta-barrel domain"/>
    <property type="match status" value="1"/>
</dbReference>
<evidence type="ECO:0000256" key="11">
    <source>
        <dbReference type="RuleBase" id="RU003357"/>
    </source>
</evidence>
<evidence type="ECO:0000256" key="9">
    <source>
        <dbReference type="ARBA" id="ARBA00023237"/>
    </source>
</evidence>
<comment type="caution">
    <text evidence="15">The sequence shown here is derived from an EMBL/GenBank/DDBJ whole genome shotgun (WGS) entry which is preliminary data.</text>
</comment>
<dbReference type="GO" id="GO:0015889">
    <property type="term" value="P:cobalamin transport"/>
    <property type="evidence" value="ECO:0007669"/>
    <property type="project" value="TreeGrafter"/>
</dbReference>
<keyword evidence="3 10" id="KW-1134">Transmembrane beta strand</keyword>
<dbReference type="InterPro" id="IPR039426">
    <property type="entry name" value="TonB-dep_rcpt-like"/>
</dbReference>
<keyword evidence="15" id="KW-0675">Receptor</keyword>
<evidence type="ECO:0000256" key="1">
    <source>
        <dbReference type="ARBA" id="ARBA00004571"/>
    </source>
</evidence>
<evidence type="ECO:0000256" key="12">
    <source>
        <dbReference type="SAM" id="SignalP"/>
    </source>
</evidence>